<feature type="region of interest" description="Disordered" evidence="1">
    <location>
        <begin position="192"/>
        <end position="217"/>
    </location>
</feature>
<feature type="region of interest" description="Disordered" evidence="1">
    <location>
        <begin position="98"/>
        <end position="179"/>
    </location>
</feature>
<keyword evidence="3" id="KW-1185">Reference proteome</keyword>
<dbReference type="AlphaFoldDB" id="A0A550BZR8"/>
<sequence>MAEASSQKRAGTGLFIFVCDERRIVVPTPKTYTEALQTCQQYFSKDAPRSQISLHTRELEISPGELIEVTEAAWDMVKGMVNKCEVRMISAQTQGQILEADSSSSSQDALPDSNPSNRPQKRTHDMRDASPSPVPSKKPREESLVLEYPCDASTSDRASPAPGDDQDHPYTIDLSDKPQDDLHIGVKEEDNMLEPGEIPGTQEQNVQNTAGTTAPFNNPLEYTDVPLGAMERRTMLDKFLSSVIWKPRTDVFLPPPVLSYELFWLDARCEEQRARIALLEEKISQSVLVYANWVVKDDDVFVRKLVQQCTGRSDVKVTALQGHMYNNSIAFVVLKNKAEKTALLASSVWTCGASLIMLRLPSKSRSGLHRFLRISADGRVDAASMKRALLNKLDPKGTRLHIPETSVRLQSVGGRNPDAYDVMVKLKPGYTLDFVAPPLPVACSLKHRKLKLDGHAHTVYPPRFCPLCQSGGHSWPDCPLQNCLGPPAGLGTLWTPSRRHFLA</sequence>
<proteinExistence type="predicted"/>
<evidence type="ECO:0000313" key="3">
    <source>
        <dbReference type="Proteomes" id="UP000320762"/>
    </source>
</evidence>
<evidence type="ECO:0000256" key="1">
    <source>
        <dbReference type="SAM" id="MobiDB-lite"/>
    </source>
</evidence>
<name>A0A550BZR8_9AGAR</name>
<organism evidence="2 3">
    <name type="scientific">Schizophyllum amplum</name>
    <dbReference type="NCBI Taxonomy" id="97359"/>
    <lineage>
        <taxon>Eukaryota</taxon>
        <taxon>Fungi</taxon>
        <taxon>Dikarya</taxon>
        <taxon>Basidiomycota</taxon>
        <taxon>Agaricomycotina</taxon>
        <taxon>Agaricomycetes</taxon>
        <taxon>Agaricomycetidae</taxon>
        <taxon>Agaricales</taxon>
        <taxon>Schizophyllaceae</taxon>
        <taxon>Schizophyllum</taxon>
    </lineage>
</organism>
<protein>
    <submittedName>
        <fullName evidence="2">Uncharacterized protein</fullName>
    </submittedName>
</protein>
<gene>
    <name evidence="2" type="ORF">BD626DRAFT_203941</name>
</gene>
<comment type="caution">
    <text evidence="2">The sequence shown here is derived from an EMBL/GenBank/DDBJ whole genome shotgun (WGS) entry which is preliminary data.</text>
</comment>
<reference evidence="2 3" key="1">
    <citation type="journal article" date="2019" name="New Phytol.">
        <title>Comparative genomics reveals unique wood-decay strategies and fruiting body development in the Schizophyllaceae.</title>
        <authorList>
            <person name="Almasi E."/>
            <person name="Sahu N."/>
            <person name="Krizsan K."/>
            <person name="Balint B."/>
            <person name="Kovacs G.M."/>
            <person name="Kiss B."/>
            <person name="Cseklye J."/>
            <person name="Drula E."/>
            <person name="Henrissat B."/>
            <person name="Nagy I."/>
            <person name="Chovatia M."/>
            <person name="Adam C."/>
            <person name="LaButti K."/>
            <person name="Lipzen A."/>
            <person name="Riley R."/>
            <person name="Grigoriev I.V."/>
            <person name="Nagy L.G."/>
        </authorList>
    </citation>
    <scope>NUCLEOTIDE SEQUENCE [LARGE SCALE GENOMIC DNA]</scope>
    <source>
        <strain evidence="2 3">NL-1724</strain>
    </source>
</reference>
<evidence type="ECO:0000313" key="2">
    <source>
        <dbReference type="EMBL" id="TRM58018.1"/>
    </source>
</evidence>
<feature type="compositionally biased region" description="Polar residues" evidence="1">
    <location>
        <begin position="201"/>
        <end position="216"/>
    </location>
</feature>
<dbReference type="EMBL" id="VDMD01000040">
    <property type="protein sequence ID" value="TRM58018.1"/>
    <property type="molecule type" value="Genomic_DNA"/>
</dbReference>
<dbReference type="Proteomes" id="UP000320762">
    <property type="component" value="Unassembled WGS sequence"/>
</dbReference>
<accession>A0A550BZR8</accession>
<feature type="compositionally biased region" description="Basic and acidic residues" evidence="1">
    <location>
        <begin position="165"/>
        <end position="179"/>
    </location>
</feature>